<keyword evidence="2" id="KW-1185">Reference proteome</keyword>
<name>A0A239HVF0_9SPHN</name>
<evidence type="ECO:0000313" key="2">
    <source>
        <dbReference type="Proteomes" id="UP000198281"/>
    </source>
</evidence>
<gene>
    <name evidence="1" type="ORF">SAMN06295912_11956</name>
</gene>
<sequence length="82" mass="8910">MCAGQPKYPCPIRPQNVDAVTPRPIDYRALASRAACEALATRHEETRRRCTTSAAAWARIADAVEAGDTGKVARLINNLAFL</sequence>
<dbReference type="AlphaFoldDB" id="A0A239HVF0"/>
<protein>
    <submittedName>
        <fullName evidence="1">Uncharacterized protein</fullName>
    </submittedName>
</protein>
<organism evidence="1 2">
    <name type="scientific">Edaphosphingomonas laterariae</name>
    <dbReference type="NCBI Taxonomy" id="861865"/>
    <lineage>
        <taxon>Bacteria</taxon>
        <taxon>Pseudomonadati</taxon>
        <taxon>Pseudomonadota</taxon>
        <taxon>Alphaproteobacteria</taxon>
        <taxon>Sphingomonadales</taxon>
        <taxon>Rhizorhabdaceae</taxon>
        <taxon>Edaphosphingomonas</taxon>
    </lineage>
</organism>
<dbReference type="Proteomes" id="UP000198281">
    <property type="component" value="Unassembled WGS sequence"/>
</dbReference>
<dbReference type="EMBL" id="FZOS01000019">
    <property type="protein sequence ID" value="SNS85289.1"/>
    <property type="molecule type" value="Genomic_DNA"/>
</dbReference>
<accession>A0A239HVF0</accession>
<proteinExistence type="predicted"/>
<evidence type="ECO:0000313" key="1">
    <source>
        <dbReference type="EMBL" id="SNS85289.1"/>
    </source>
</evidence>
<reference evidence="2" key="1">
    <citation type="submission" date="2017-06" db="EMBL/GenBank/DDBJ databases">
        <authorList>
            <person name="Varghese N."/>
            <person name="Submissions S."/>
        </authorList>
    </citation>
    <scope>NUCLEOTIDE SEQUENCE [LARGE SCALE GENOMIC DNA]</scope>
    <source>
        <strain evidence="2">LNB2</strain>
    </source>
</reference>